<dbReference type="Proteomes" id="UP000051036">
    <property type="component" value="Unassembled WGS sequence"/>
</dbReference>
<name>A0A0R1UA46_9LACO</name>
<proteinExistence type="predicted"/>
<dbReference type="SUPFAM" id="SSF56601">
    <property type="entry name" value="beta-lactamase/transpeptidase-like"/>
    <property type="match status" value="1"/>
</dbReference>
<evidence type="ECO:0000313" key="6">
    <source>
        <dbReference type="Proteomes" id="UP000051036"/>
    </source>
</evidence>
<evidence type="ECO:0000256" key="1">
    <source>
        <dbReference type="ARBA" id="ARBA00004370"/>
    </source>
</evidence>
<dbReference type="Gene3D" id="3.40.710.10">
    <property type="entry name" value="DD-peptidase/beta-lactamase superfamily"/>
    <property type="match status" value="1"/>
</dbReference>
<feature type="signal peptide" evidence="3">
    <location>
        <begin position="1"/>
        <end position="21"/>
    </location>
</feature>
<dbReference type="InterPro" id="IPR050491">
    <property type="entry name" value="AmpC-like"/>
</dbReference>
<dbReference type="OrthoDB" id="2157616at2"/>
<keyword evidence="3" id="KW-0732">Signal</keyword>
<evidence type="ECO:0000256" key="3">
    <source>
        <dbReference type="SAM" id="SignalP"/>
    </source>
</evidence>
<dbReference type="PANTHER" id="PTHR46825">
    <property type="entry name" value="D-ALANYL-D-ALANINE-CARBOXYPEPTIDASE/ENDOPEPTIDASE AMPH"/>
    <property type="match status" value="1"/>
</dbReference>
<evidence type="ECO:0000313" key="5">
    <source>
        <dbReference type="EMBL" id="KRL90231.1"/>
    </source>
</evidence>
<dbReference type="AlphaFoldDB" id="A0A0R1UA46"/>
<dbReference type="STRING" id="1423763.FC46_GL000333"/>
<keyword evidence="6" id="KW-1185">Reference proteome</keyword>
<keyword evidence="2" id="KW-0472">Membrane</keyword>
<evidence type="ECO:0000256" key="2">
    <source>
        <dbReference type="ARBA" id="ARBA00023136"/>
    </source>
</evidence>
<dbReference type="PANTHER" id="PTHR46825:SF11">
    <property type="entry name" value="PENICILLIN-BINDING PROTEIN 4"/>
    <property type="match status" value="1"/>
</dbReference>
<comment type="subcellular location">
    <subcellularLocation>
        <location evidence="1">Membrane</location>
    </subcellularLocation>
</comment>
<reference evidence="5 6" key="1">
    <citation type="journal article" date="2015" name="Genome Announc.">
        <title>Expanding the biotechnology potential of lactobacilli through comparative genomics of 213 strains and associated genera.</title>
        <authorList>
            <person name="Sun Z."/>
            <person name="Harris H.M."/>
            <person name="McCann A."/>
            <person name="Guo C."/>
            <person name="Argimon S."/>
            <person name="Zhang W."/>
            <person name="Yang X."/>
            <person name="Jeffery I.B."/>
            <person name="Cooney J.C."/>
            <person name="Kagawa T.F."/>
            <person name="Liu W."/>
            <person name="Song Y."/>
            <person name="Salvetti E."/>
            <person name="Wrobel A."/>
            <person name="Rasinkangas P."/>
            <person name="Parkhill J."/>
            <person name="Rea M.C."/>
            <person name="O'Sullivan O."/>
            <person name="Ritari J."/>
            <person name="Douillard F.P."/>
            <person name="Paul Ross R."/>
            <person name="Yang R."/>
            <person name="Briner A.E."/>
            <person name="Felis G.E."/>
            <person name="de Vos W.M."/>
            <person name="Barrangou R."/>
            <person name="Klaenhammer T.R."/>
            <person name="Caufield P.W."/>
            <person name="Cui Y."/>
            <person name="Zhang H."/>
            <person name="O'Toole P.W."/>
        </authorList>
    </citation>
    <scope>NUCLEOTIDE SEQUENCE [LARGE SCALE GENOMIC DNA]</scope>
    <source>
        <strain evidence="5 6">DSM 16043</strain>
    </source>
</reference>
<dbReference type="EMBL" id="AZFM01000013">
    <property type="protein sequence ID" value="KRL90231.1"/>
    <property type="molecule type" value="Genomic_DNA"/>
</dbReference>
<dbReference type="Pfam" id="PF00144">
    <property type="entry name" value="Beta-lactamase"/>
    <property type="match status" value="1"/>
</dbReference>
<evidence type="ECO:0000259" key="4">
    <source>
        <dbReference type="Pfam" id="PF00144"/>
    </source>
</evidence>
<comment type="caution">
    <text evidence="5">The sequence shown here is derived from an EMBL/GenBank/DDBJ whole genome shotgun (WGS) entry which is preliminary data.</text>
</comment>
<feature type="chain" id="PRO_5038616953" evidence="3">
    <location>
        <begin position="22"/>
        <end position="363"/>
    </location>
</feature>
<protein>
    <submittedName>
        <fullName evidence="5">Penicillin binding protein</fullName>
    </submittedName>
</protein>
<dbReference type="PATRIC" id="fig|1423763.3.peg.338"/>
<dbReference type="InterPro" id="IPR012338">
    <property type="entry name" value="Beta-lactam/transpept-like"/>
</dbReference>
<gene>
    <name evidence="5" type="ORF">FC46_GL000333</name>
</gene>
<dbReference type="RefSeq" id="WP_083478016.1">
    <property type="nucleotide sequence ID" value="NZ_AZFM01000013.1"/>
</dbReference>
<accession>A0A0R1UA46</accession>
<sequence>MKVKKVLLGLLFIAVSLFCINGNTFHVKAASERAYVQKVLKKYHAKGTVVIIKDGEAEQISSGYGYYSRKIKNGSDKLVYPLGSLQKVVTGAIITQLIYQNKFTQNTKISCWYPHLKNAKNITVGQLMTHTSGINMSSTESSHGVLFSEEGAINWTVLRDNLQSHTSLGKFNYNNANYVLLAGIIRKVTGKSYASNVKSRIIKPLKLKHTYVYTQIPRNKTDAISYLYSSGRNYQNSAYVNKYVVSQLPGAGDLFSNPSDYRKIIAGLSNGKILNQDQFEYLTHLKSKDSTYSGGMYLKDKGRLQLAYGNFGDTHFSNWMQITSDNQNGIVIFLNQTESSSKPVKKVGYQILKHLKKNTFIRG</sequence>
<dbReference type="GO" id="GO:0016020">
    <property type="term" value="C:membrane"/>
    <property type="evidence" value="ECO:0007669"/>
    <property type="project" value="UniProtKB-SubCell"/>
</dbReference>
<feature type="domain" description="Beta-lactamase-related" evidence="4">
    <location>
        <begin position="34"/>
        <end position="339"/>
    </location>
</feature>
<dbReference type="InterPro" id="IPR001466">
    <property type="entry name" value="Beta-lactam-related"/>
</dbReference>
<organism evidence="5 6">
    <name type="scientific">Lactobacillus kalixensis DSM 16043</name>
    <dbReference type="NCBI Taxonomy" id="1423763"/>
    <lineage>
        <taxon>Bacteria</taxon>
        <taxon>Bacillati</taxon>
        <taxon>Bacillota</taxon>
        <taxon>Bacilli</taxon>
        <taxon>Lactobacillales</taxon>
        <taxon>Lactobacillaceae</taxon>
        <taxon>Lactobacillus</taxon>
    </lineage>
</organism>